<protein>
    <submittedName>
        <fullName evidence="1">Uncharacterized protein</fullName>
    </submittedName>
</protein>
<dbReference type="AlphaFoldDB" id="J9GVW1"/>
<accession>J9GVW1</accession>
<dbReference type="EMBL" id="AMCI01000991">
    <property type="protein sequence ID" value="EJX07048.1"/>
    <property type="molecule type" value="Genomic_DNA"/>
</dbReference>
<evidence type="ECO:0000313" key="1">
    <source>
        <dbReference type="EMBL" id="EJX07048.1"/>
    </source>
</evidence>
<proteinExistence type="predicted"/>
<organism evidence="1">
    <name type="scientific">gut metagenome</name>
    <dbReference type="NCBI Taxonomy" id="749906"/>
    <lineage>
        <taxon>unclassified sequences</taxon>
        <taxon>metagenomes</taxon>
        <taxon>organismal metagenomes</taxon>
    </lineage>
</organism>
<gene>
    <name evidence="1" type="ORF">EVA_04843</name>
</gene>
<reference evidence="1" key="1">
    <citation type="journal article" date="2012" name="PLoS ONE">
        <title>Gene sets for utilization of primary and secondary nutrition supplies in the distal gut of endangered iberian lynx.</title>
        <authorList>
            <person name="Alcaide M."/>
            <person name="Messina E."/>
            <person name="Richter M."/>
            <person name="Bargiela R."/>
            <person name="Peplies J."/>
            <person name="Huws S.A."/>
            <person name="Newbold C.J."/>
            <person name="Golyshin P.N."/>
            <person name="Simon M.A."/>
            <person name="Lopez G."/>
            <person name="Yakimov M.M."/>
            <person name="Ferrer M."/>
        </authorList>
    </citation>
    <scope>NUCLEOTIDE SEQUENCE</scope>
</reference>
<comment type="caution">
    <text evidence="1">The sequence shown here is derived from an EMBL/GenBank/DDBJ whole genome shotgun (WGS) entry which is preliminary data.</text>
</comment>
<sequence>MEKQKIPVLFLISAELFAFFATEIKYVKNETVETSP</sequence>
<name>J9GVW1_9ZZZZ</name>